<dbReference type="RefSeq" id="WP_190044763.1">
    <property type="nucleotide sequence ID" value="NZ_BNBE01000004.1"/>
</dbReference>
<evidence type="ECO:0000313" key="6">
    <source>
        <dbReference type="EMBL" id="GHG28278.1"/>
    </source>
</evidence>
<reference evidence="6" key="2">
    <citation type="submission" date="2020-09" db="EMBL/GenBank/DDBJ databases">
        <authorList>
            <person name="Sun Q."/>
            <person name="Ohkuma M."/>
        </authorList>
    </citation>
    <scope>NUCLEOTIDE SEQUENCE</scope>
    <source>
        <strain evidence="6">JCM 4122</strain>
    </source>
</reference>
<evidence type="ECO:0000256" key="4">
    <source>
        <dbReference type="PROSITE-ProRule" id="PRU00409"/>
    </source>
</evidence>
<dbReference type="GO" id="GO:0046872">
    <property type="term" value="F:metal ion binding"/>
    <property type="evidence" value="ECO:0007669"/>
    <property type="project" value="InterPro"/>
</dbReference>
<dbReference type="AlphaFoldDB" id="A0A919BZW0"/>
<dbReference type="PANTHER" id="PTHR43585">
    <property type="entry name" value="FUMIPYRROLE BIOSYNTHESIS PROTEIN C"/>
    <property type="match status" value="1"/>
</dbReference>
<dbReference type="InterPro" id="IPR041472">
    <property type="entry name" value="BL00235/CARNS1_N"/>
</dbReference>
<dbReference type="InterPro" id="IPR011761">
    <property type="entry name" value="ATP-grasp"/>
</dbReference>
<accession>A0A919BZW0</accession>
<evidence type="ECO:0000256" key="1">
    <source>
        <dbReference type="ARBA" id="ARBA00022598"/>
    </source>
</evidence>
<evidence type="ECO:0000259" key="5">
    <source>
        <dbReference type="PROSITE" id="PS50975"/>
    </source>
</evidence>
<gene>
    <name evidence="6" type="ORF">GCM10017667_76740</name>
</gene>
<evidence type="ECO:0000313" key="7">
    <source>
        <dbReference type="Proteomes" id="UP000632849"/>
    </source>
</evidence>
<keyword evidence="7" id="KW-1185">Reference proteome</keyword>
<dbReference type="Gene3D" id="3.30.470.20">
    <property type="entry name" value="ATP-grasp fold, B domain"/>
    <property type="match status" value="1"/>
</dbReference>
<dbReference type="Proteomes" id="UP000632849">
    <property type="component" value="Unassembled WGS sequence"/>
</dbReference>
<feature type="domain" description="ATP-grasp" evidence="5">
    <location>
        <begin position="124"/>
        <end position="322"/>
    </location>
</feature>
<keyword evidence="1" id="KW-0436">Ligase</keyword>
<reference evidence="6" key="1">
    <citation type="journal article" date="2014" name="Int. J. Syst. Evol. Microbiol.">
        <title>Complete genome sequence of Corynebacterium casei LMG S-19264T (=DSM 44701T), isolated from a smear-ripened cheese.</title>
        <authorList>
            <consortium name="US DOE Joint Genome Institute (JGI-PGF)"/>
            <person name="Walter F."/>
            <person name="Albersmeier A."/>
            <person name="Kalinowski J."/>
            <person name="Ruckert C."/>
        </authorList>
    </citation>
    <scope>NUCLEOTIDE SEQUENCE</scope>
    <source>
        <strain evidence="6">JCM 4122</strain>
    </source>
</reference>
<evidence type="ECO:0000256" key="2">
    <source>
        <dbReference type="ARBA" id="ARBA00022741"/>
    </source>
</evidence>
<dbReference type="SUPFAM" id="SSF56059">
    <property type="entry name" value="Glutathione synthetase ATP-binding domain-like"/>
    <property type="match status" value="1"/>
</dbReference>
<dbReference type="Pfam" id="PF18130">
    <property type="entry name" value="ATPgrasp_N"/>
    <property type="match status" value="1"/>
</dbReference>
<dbReference type="PANTHER" id="PTHR43585:SF2">
    <property type="entry name" value="ATP-GRASP ENZYME FSQD"/>
    <property type="match status" value="1"/>
</dbReference>
<protein>
    <submittedName>
        <fullName evidence="6">Carboxylase</fullName>
    </submittedName>
</protein>
<dbReference type="PROSITE" id="PS50975">
    <property type="entry name" value="ATP_GRASP"/>
    <property type="match status" value="1"/>
</dbReference>
<dbReference type="EMBL" id="BNBE01000004">
    <property type="protein sequence ID" value="GHG28278.1"/>
    <property type="molecule type" value="Genomic_DNA"/>
</dbReference>
<dbReference type="GO" id="GO:0005524">
    <property type="term" value="F:ATP binding"/>
    <property type="evidence" value="ECO:0007669"/>
    <property type="project" value="UniProtKB-UniRule"/>
</dbReference>
<dbReference type="GO" id="GO:0016874">
    <property type="term" value="F:ligase activity"/>
    <property type="evidence" value="ECO:0007669"/>
    <property type="project" value="UniProtKB-KW"/>
</dbReference>
<organism evidence="6 7">
    <name type="scientific">Streptomyces filamentosus</name>
    <name type="common">Streptomyces roseosporus</name>
    <dbReference type="NCBI Taxonomy" id="67294"/>
    <lineage>
        <taxon>Bacteria</taxon>
        <taxon>Bacillati</taxon>
        <taxon>Actinomycetota</taxon>
        <taxon>Actinomycetes</taxon>
        <taxon>Kitasatosporales</taxon>
        <taxon>Streptomycetaceae</taxon>
        <taxon>Streptomyces</taxon>
    </lineage>
</organism>
<keyword evidence="3 4" id="KW-0067">ATP-binding</keyword>
<evidence type="ECO:0000256" key="3">
    <source>
        <dbReference type="ARBA" id="ARBA00022840"/>
    </source>
</evidence>
<dbReference type="Pfam" id="PF13535">
    <property type="entry name" value="ATP-grasp_4"/>
    <property type="match status" value="1"/>
</dbReference>
<dbReference type="InterPro" id="IPR052032">
    <property type="entry name" value="ATP-dep_AA_Ligase"/>
</dbReference>
<proteinExistence type="predicted"/>
<name>A0A919BZW0_STRFL</name>
<keyword evidence="2 4" id="KW-0547">Nucleotide-binding</keyword>
<sequence length="420" mass="44168">MAATPVPHPPAPEAPVLLLIGSGDRRYREYIVAAVSRHFRLWLLDAHEPSWQLPYVEGSSLLDTKDVDALRAEAERVVRRLPVAGVFTYDESLVHAAALLAEALGLPGSAPDAVLACRDKATTRARLTAAGVPQPACTPVSTAAEARAAADATGYPVVVKARGLAGSLGVVRADHGDAVEAAFAAAGSADWPGVPRYEADVLVEEYLTGPEISVDAVVVDGVCTPLVVARKQVGMDPYFEETGHTVDAADPLLRDAGLLEQLQHIHKALGFEHGATHTEFKLTPKGPRLVEINARLGGDFIPLIGMLATGTDPAVAAASVAAGLTPDTAPKTRRTAAIRFLYPEHDCEAVEVTVRSDLFGPTVHSAVATAGPGTRLALPPKAYMNRYGYVIAVGEEHAQVTADADAAPTLIELRSRPLAD</sequence>
<dbReference type="Gene3D" id="3.40.50.20">
    <property type="match status" value="1"/>
</dbReference>
<comment type="caution">
    <text evidence="6">The sequence shown here is derived from an EMBL/GenBank/DDBJ whole genome shotgun (WGS) entry which is preliminary data.</text>
</comment>
<dbReference type="SMART" id="SM01209">
    <property type="entry name" value="GARS_A"/>
    <property type="match status" value="1"/>
</dbReference>